<dbReference type="AlphaFoldDB" id="A0A1G4IU32"/>
<evidence type="ECO:0000313" key="2">
    <source>
        <dbReference type="Proteomes" id="UP000191144"/>
    </source>
</evidence>
<dbReference type="SUPFAM" id="SSF50978">
    <property type="entry name" value="WD40 repeat-like"/>
    <property type="match status" value="1"/>
</dbReference>
<dbReference type="InterPro" id="IPR036322">
    <property type="entry name" value="WD40_repeat_dom_sf"/>
</dbReference>
<proteinExistence type="predicted"/>
<dbReference type="Proteomes" id="UP000191144">
    <property type="component" value="Chromosome B"/>
</dbReference>
<accession>A0A1G4IU32</accession>
<keyword evidence="2" id="KW-1185">Reference proteome</keyword>
<name>A0A1G4IU32_9SACH</name>
<gene>
    <name evidence="1" type="ORF">LAME_0B02608G</name>
</gene>
<sequence>MNDVALTNKFLNEILVSYCVSPGEQFLLCLYVTIDKPSKAFIRVRNLKSDQKIKKYEVPIELSSLAFHRDSFGLQLVQVSKAVGGKKIEFEHYIIVNTGDVLHFFTLEQLFSIGEYVPYKWRHNSSTDTVTSFHAYNVRGPDLQVVYCTKFGAIVKFDFDSNASSFKLVSEFKDAASDCISHCEPCTSTHKNKDAIEIPELVFSSFDNCIYSLEGTLQKFPAVDTLSEQKILVSAVGVVAKQYSKKSLRYYVANVLNGGCHLFKRSANDTWDETRILERDTVLVEKSPLVNCCLTCQSRTQLQIVSGSESGKIYYWCYDYRDDNILESHVLQVAETQDIVYNLQVVGPSIYYMVNRDIVGSAIIP</sequence>
<protein>
    <submittedName>
        <fullName evidence="1">LAME_0B02608g1_1</fullName>
    </submittedName>
</protein>
<evidence type="ECO:0000313" key="1">
    <source>
        <dbReference type="EMBL" id="SCU80327.1"/>
    </source>
</evidence>
<dbReference type="EMBL" id="LT598478">
    <property type="protein sequence ID" value="SCU80327.1"/>
    <property type="molecule type" value="Genomic_DNA"/>
</dbReference>
<reference evidence="2" key="1">
    <citation type="submission" date="2016-03" db="EMBL/GenBank/DDBJ databases">
        <authorList>
            <person name="Devillers Hugo."/>
        </authorList>
    </citation>
    <scope>NUCLEOTIDE SEQUENCE [LARGE SCALE GENOMIC DNA]</scope>
</reference>
<dbReference type="OrthoDB" id="4033799at2759"/>
<organism evidence="1 2">
    <name type="scientific">Lachancea meyersii CBS 8951</name>
    <dbReference type="NCBI Taxonomy" id="1266667"/>
    <lineage>
        <taxon>Eukaryota</taxon>
        <taxon>Fungi</taxon>
        <taxon>Dikarya</taxon>
        <taxon>Ascomycota</taxon>
        <taxon>Saccharomycotina</taxon>
        <taxon>Saccharomycetes</taxon>
        <taxon>Saccharomycetales</taxon>
        <taxon>Saccharomycetaceae</taxon>
        <taxon>Lachancea</taxon>
    </lineage>
</organism>